<keyword evidence="1" id="KW-0732">Signal</keyword>
<feature type="chain" id="PRO_5007572640" description="Secreted protein" evidence="1">
    <location>
        <begin position="24"/>
        <end position="272"/>
    </location>
</feature>
<dbReference type="Proteomes" id="UP000075320">
    <property type="component" value="Unassembled WGS sequence"/>
</dbReference>
<evidence type="ECO:0000313" key="2">
    <source>
        <dbReference type="EMBL" id="KYG60977.1"/>
    </source>
</evidence>
<protein>
    <recommendedName>
        <fullName evidence="4">Secreted protein</fullName>
    </recommendedName>
</protein>
<reference evidence="2 3" key="1">
    <citation type="submission" date="2016-03" db="EMBL/GenBank/DDBJ databases">
        <authorList>
            <person name="Ploux O."/>
        </authorList>
    </citation>
    <scope>NUCLEOTIDE SEQUENCE [LARGE SCALE GENOMIC DNA]</scope>
    <source>
        <strain evidence="2 3">R0</strain>
    </source>
</reference>
<accession>A0A150WDI2</accession>
<evidence type="ECO:0000313" key="3">
    <source>
        <dbReference type="Proteomes" id="UP000075320"/>
    </source>
</evidence>
<evidence type="ECO:0000256" key="1">
    <source>
        <dbReference type="SAM" id="SignalP"/>
    </source>
</evidence>
<keyword evidence="3" id="KW-1185">Reference proteome</keyword>
<gene>
    <name evidence="2" type="ORF">AZI86_18870</name>
</gene>
<dbReference type="AlphaFoldDB" id="A0A150WDI2"/>
<dbReference type="EMBL" id="LUKE01000008">
    <property type="protein sequence ID" value="KYG60977.1"/>
    <property type="molecule type" value="Genomic_DNA"/>
</dbReference>
<comment type="caution">
    <text evidence="2">The sequence shown here is derived from an EMBL/GenBank/DDBJ whole genome shotgun (WGS) entry which is preliminary data.</text>
</comment>
<proteinExistence type="predicted"/>
<sequence>MFKSCLRLMGASFLSLLLTTAYAFTAQAQELNPRIQFLLSTKITHHGPNCWNSALFASGVLAHFRFTSAKEFKHLIDSPLCLKVPAGQQQPGDIQVYRRTMPDISDEDREVHANVWLNDQLTFNKKTDFSTAAYEVTTHAIVNESYGQTADILRFDSVEKSVAVQCQGDTCRNSIEYRRCGNLENMKRQDPHYSAQVEYLVSSMELAIQQQVRSPAKASPAWNAYADKVLTSLNTSIQQACGHERSFYCEHSRNVLESLTWQVHRPQPNWLK</sequence>
<name>A0A150WDI2_BDEBC</name>
<organism evidence="2 3">
    <name type="scientific">Bdellovibrio bacteriovorus</name>
    <dbReference type="NCBI Taxonomy" id="959"/>
    <lineage>
        <taxon>Bacteria</taxon>
        <taxon>Pseudomonadati</taxon>
        <taxon>Bdellovibrionota</taxon>
        <taxon>Bdellovibrionia</taxon>
        <taxon>Bdellovibrionales</taxon>
        <taxon>Pseudobdellovibrionaceae</taxon>
        <taxon>Bdellovibrio</taxon>
    </lineage>
</organism>
<evidence type="ECO:0008006" key="4">
    <source>
        <dbReference type="Google" id="ProtNLM"/>
    </source>
</evidence>
<feature type="signal peptide" evidence="1">
    <location>
        <begin position="1"/>
        <end position="23"/>
    </location>
</feature>